<keyword evidence="1" id="KW-0472">Membrane</keyword>
<evidence type="ECO:0000313" key="3">
    <source>
        <dbReference type="EMBL" id="GGE01292.1"/>
    </source>
</evidence>
<gene>
    <name evidence="3" type="ORF">GCM10011312_25960</name>
</gene>
<dbReference type="RefSeq" id="WP_188443235.1">
    <property type="nucleotide sequence ID" value="NZ_BMGK01000014.1"/>
</dbReference>
<feature type="transmembrane region" description="Helical" evidence="1">
    <location>
        <begin position="106"/>
        <end position="137"/>
    </location>
</feature>
<dbReference type="Pfam" id="PF04235">
    <property type="entry name" value="DUF418"/>
    <property type="match status" value="1"/>
</dbReference>
<feature type="transmembrane region" description="Helical" evidence="1">
    <location>
        <begin position="292"/>
        <end position="311"/>
    </location>
</feature>
<keyword evidence="4" id="KW-1185">Reference proteome</keyword>
<feature type="transmembrane region" description="Helical" evidence="1">
    <location>
        <begin position="218"/>
        <end position="240"/>
    </location>
</feature>
<dbReference type="InterPro" id="IPR052529">
    <property type="entry name" value="Bact_Transport_Assoc"/>
</dbReference>
<feature type="transmembrane region" description="Helical" evidence="1">
    <location>
        <begin position="252"/>
        <end position="272"/>
    </location>
</feature>
<reference evidence="3" key="2">
    <citation type="submission" date="2020-09" db="EMBL/GenBank/DDBJ databases">
        <authorList>
            <person name="Sun Q."/>
            <person name="Zhou Y."/>
        </authorList>
    </citation>
    <scope>NUCLEOTIDE SEQUENCE</scope>
    <source>
        <strain evidence="3">CGMCC 1.12924</strain>
    </source>
</reference>
<feature type="transmembrane region" description="Helical" evidence="1">
    <location>
        <begin position="144"/>
        <end position="164"/>
    </location>
</feature>
<comment type="caution">
    <text evidence="3">The sequence shown here is derived from an EMBL/GenBank/DDBJ whole genome shotgun (WGS) entry which is preliminary data.</text>
</comment>
<dbReference type="InterPro" id="IPR007349">
    <property type="entry name" value="DUF418"/>
</dbReference>
<accession>A0A8J2YBC4</accession>
<evidence type="ECO:0000259" key="2">
    <source>
        <dbReference type="Pfam" id="PF04235"/>
    </source>
</evidence>
<feature type="transmembrane region" description="Helical" evidence="1">
    <location>
        <begin position="360"/>
        <end position="376"/>
    </location>
</feature>
<name>A0A8J2YBC4_9FLAO</name>
<feature type="transmembrane region" description="Helical" evidence="1">
    <location>
        <begin position="332"/>
        <end position="354"/>
    </location>
</feature>
<keyword evidence="1" id="KW-1133">Transmembrane helix</keyword>
<organism evidence="3 4">
    <name type="scientific">Planktosalinus lacus</name>
    <dbReference type="NCBI Taxonomy" id="1526573"/>
    <lineage>
        <taxon>Bacteria</taxon>
        <taxon>Pseudomonadati</taxon>
        <taxon>Bacteroidota</taxon>
        <taxon>Flavobacteriia</taxon>
        <taxon>Flavobacteriales</taxon>
        <taxon>Flavobacteriaceae</taxon>
        <taxon>Planktosalinus</taxon>
    </lineage>
</organism>
<evidence type="ECO:0000313" key="4">
    <source>
        <dbReference type="Proteomes" id="UP000652231"/>
    </source>
</evidence>
<dbReference type="AlphaFoldDB" id="A0A8J2YBC4"/>
<protein>
    <recommendedName>
        <fullName evidence="2">DUF418 domain-containing protein</fullName>
    </recommendedName>
</protein>
<feature type="transmembrane region" description="Helical" evidence="1">
    <location>
        <begin position="20"/>
        <end position="44"/>
    </location>
</feature>
<evidence type="ECO:0000256" key="1">
    <source>
        <dbReference type="SAM" id="Phobius"/>
    </source>
</evidence>
<dbReference type="PANTHER" id="PTHR30590:SF2">
    <property type="entry name" value="INNER MEMBRANE PROTEIN"/>
    <property type="match status" value="1"/>
</dbReference>
<sequence length="410" mass="47201">MTQDFSPINSSERIKSLDILRGFAILGILIMNIQSFAMPGAAYMNPTAYGDLEGINKWVWIVSHLFADQKFMTIFSILFGAGILLVTQKVETKHGSSAGLHYKRTFWLLVIGIIHAHIIWYGDILVPYVICALFVYFFRKKSPLSLFIVGMVFISIHTLIYWFFGASLEHMPKEALASIKDSWIPNQNEINSEIEAVTGPLFMQIKHNSASALFMETFVFPILFLWRAGGLMLIGMALYKWKILQALKSKKFYLRGLLISWLIGFPIVIYGMVKNFDANWSFEYSMFFGSQYNYYGSLFVGFGYICIIMLISQSKIGLTVKQRFAAIGQMALTNYIAQSVICVFIFYGIGFGLFGQIDRSIQLLITLFIWIIQYVWSKAWLDRFQFGPLEWLWRSLTYGKMQPMQRENKL</sequence>
<reference evidence="3" key="1">
    <citation type="journal article" date="2014" name="Int. J. Syst. Evol. Microbiol.">
        <title>Complete genome sequence of Corynebacterium casei LMG S-19264T (=DSM 44701T), isolated from a smear-ripened cheese.</title>
        <authorList>
            <consortium name="US DOE Joint Genome Institute (JGI-PGF)"/>
            <person name="Walter F."/>
            <person name="Albersmeier A."/>
            <person name="Kalinowski J."/>
            <person name="Ruckert C."/>
        </authorList>
    </citation>
    <scope>NUCLEOTIDE SEQUENCE</scope>
    <source>
        <strain evidence="3">CGMCC 1.12924</strain>
    </source>
</reference>
<keyword evidence="1" id="KW-0812">Transmembrane</keyword>
<dbReference type="PANTHER" id="PTHR30590">
    <property type="entry name" value="INNER MEMBRANE PROTEIN"/>
    <property type="match status" value="1"/>
</dbReference>
<dbReference type="EMBL" id="BMGK01000014">
    <property type="protein sequence ID" value="GGE01292.1"/>
    <property type="molecule type" value="Genomic_DNA"/>
</dbReference>
<feature type="domain" description="DUF418" evidence="2">
    <location>
        <begin position="238"/>
        <end position="400"/>
    </location>
</feature>
<proteinExistence type="predicted"/>
<dbReference type="Proteomes" id="UP000652231">
    <property type="component" value="Unassembled WGS sequence"/>
</dbReference>